<keyword evidence="6" id="KW-0805">Transcription regulation</keyword>
<keyword evidence="4 6" id="KW-0092">Biotin</keyword>
<dbReference type="EMBL" id="JBEPIJ010000014">
    <property type="protein sequence ID" value="MES0874790.1"/>
    <property type="molecule type" value="Genomic_DNA"/>
</dbReference>
<dbReference type="Pfam" id="PF08279">
    <property type="entry name" value="HTH_11"/>
    <property type="match status" value="1"/>
</dbReference>
<dbReference type="SUPFAM" id="SSF50037">
    <property type="entry name" value="C-terminal domain of transcriptional repressors"/>
    <property type="match status" value="1"/>
</dbReference>
<protein>
    <recommendedName>
        <fullName evidence="6">Bifunctional ligase/repressor BirA</fullName>
    </recommendedName>
    <alternativeName>
        <fullName evidence="6">Biotin operon repressor</fullName>
    </alternativeName>
    <alternativeName>
        <fullName evidence="6">Biotin--[acetyl-CoA-carboxylase] ligase</fullName>
        <ecNumber evidence="6">6.3.4.15</ecNumber>
    </alternativeName>
    <alternativeName>
        <fullName evidence="6">Biotin--protein ligase</fullName>
    </alternativeName>
    <alternativeName>
        <fullName evidence="6">Biotin-[acetyl-CoA carboxylase] synthetase</fullName>
    </alternativeName>
</protein>
<dbReference type="SUPFAM" id="SSF55681">
    <property type="entry name" value="Class II aaRS and biotin synthetases"/>
    <property type="match status" value="1"/>
</dbReference>
<dbReference type="Pfam" id="PF03099">
    <property type="entry name" value="BPL_LplA_LipB"/>
    <property type="match status" value="1"/>
</dbReference>
<dbReference type="SUPFAM" id="SSF46785">
    <property type="entry name" value="Winged helix' DNA-binding domain"/>
    <property type="match status" value="1"/>
</dbReference>
<comment type="similarity">
    <text evidence="6">Belongs to the biotin--protein ligase family.</text>
</comment>
<name>A0ABV2AC40_9GAMM</name>
<dbReference type="InterPro" id="IPR004143">
    <property type="entry name" value="BPL_LPL_catalytic"/>
</dbReference>
<reference evidence="8 9" key="1">
    <citation type="submission" date="2024-06" db="EMBL/GenBank/DDBJ databases">
        <authorList>
            <person name="Li Z."/>
            <person name="Jiang Y."/>
        </authorList>
    </citation>
    <scope>NUCLEOTIDE SEQUENCE [LARGE SCALE GENOMIC DNA]</scope>
    <source>
        <strain evidence="8 9">HSW-8</strain>
    </source>
</reference>
<feature type="DNA-binding region" description="H-T-H motif" evidence="6">
    <location>
        <begin position="25"/>
        <end position="44"/>
    </location>
</feature>
<evidence type="ECO:0000313" key="8">
    <source>
        <dbReference type="EMBL" id="MES0874790.1"/>
    </source>
</evidence>
<dbReference type="HAMAP" id="MF_00978">
    <property type="entry name" value="Bifunct_BirA"/>
    <property type="match status" value="1"/>
</dbReference>
<dbReference type="CDD" id="cd16442">
    <property type="entry name" value="BPL"/>
    <property type="match status" value="1"/>
</dbReference>
<dbReference type="InterPro" id="IPR045864">
    <property type="entry name" value="aa-tRNA-synth_II/BPL/LPL"/>
</dbReference>
<evidence type="ECO:0000313" key="9">
    <source>
        <dbReference type="Proteomes" id="UP001465331"/>
    </source>
</evidence>
<dbReference type="RefSeq" id="WP_352890168.1">
    <property type="nucleotide sequence ID" value="NZ_JBEPIJ010000014.1"/>
</dbReference>
<feature type="binding site" evidence="6">
    <location>
        <begin position="119"/>
        <end position="121"/>
    </location>
    <ligand>
        <name>biotin</name>
        <dbReference type="ChEBI" id="CHEBI:57586"/>
    </ligand>
</feature>
<keyword evidence="9" id="KW-1185">Reference proteome</keyword>
<dbReference type="Gene3D" id="3.30.930.10">
    <property type="entry name" value="Bira Bifunctional Protein, Domain 2"/>
    <property type="match status" value="1"/>
</dbReference>
<feature type="binding site" evidence="6">
    <location>
        <begin position="93"/>
        <end position="95"/>
    </location>
    <ligand>
        <name>biotin</name>
        <dbReference type="ChEBI" id="CHEBI:57586"/>
    </ligand>
</feature>
<dbReference type="InterPro" id="IPR030855">
    <property type="entry name" value="Bifunct_BirA"/>
</dbReference>
<feature type="binding site" evidence="6">
    <location>
        <position position="115"/>
    </location>
    <ligand>
        <name>biotin</name>
        <dbReference type="ChEBI" id="CHEBI:57586"/>
    </ligand>
</feature>
<dbReference type="InterPro" id="IPR036388">
    <property type="entry name" value="WH-like_DNA-bd_sf"/>
</dbReference>
<proteinExistence type="inferred from homology"/>
<keyword evidence="2 6" id="KW-0547">Nucleotide-binding</keyword>
<dbReference type="Proteomes" id="UP001465331">
    <property type="component" value="Unassembled WGS sequence"/>
</dbReference>
<dbReference type="NCBIfam" id="TIGR00121">
    <property type="entry name" value="birA_ligase"/>
    <property type="match status" value="1"/>
</dbReference>
<evidence type="ECO:0000256" key="3">
    <source>
        <dbReference type="ARBA" id="ARBA00022840"/>
    </source>
</evidence>
<evidence type="ECO:0000256" key="4">
    <source>
        <dbReference type="ARBA" id="ARBA00023267"/>
    </source>
</evidence>
<evidence type="ECO:0000256" key="1">
    <source>
        <dbReference type="ARBA" id="ARBA00022598"/>
    </source>
</evidence>
<dbReference type="PANTHER" id="PTHR12835:SF5">
    <property type="entry name" value="BIOTIN--PROTEIN LIGASE"/>
    <property type="match status" value="1"/>
</dbReference>
<dbReference type="InterPro" id="IPR003142">
    <property type="entry name" value="BPL_C"/>
</dbReference>
<sequence length="323" mass="34453">MAQSLSEAELLALVDRLADGDWHSGERLAAACGISRAALAKRIERLKDWQLAVEARHGLGYRLAAPIERLDAARLQAALGERLRVRVVAVTDSTNAQLLAADANDDPQALFAEYQTAGRGRRGRGWVTPFAAQLAFSVAWSFDAVPAQLSALPLAVGVVLARRLHALGAAAVRVKWPNDLVADGRKLAGILIEHRGEGGGCRVIVGVGLNLGLRPEHASEVTQPWINLTELLAAPVARNALAADLLDALTTTLAAYPRTGFAGHAAHWPALDVSYERPVQVQLGERRIDGIARGVDDDGALLVDAAGTRHRLHSGEVSLRLAR</sequence>
<dbReference type="Gene3D" id="2.30.30.100">
    <property type="match status" value="1"/>
</dbReference>
<dbReference type="GO" id="GO:0004077">
    <property type="term" value="F:biotin--[biotin carboxyl-carrier protein] ligase activity"/>
    <property type="evidence" value="ECO:0007669"/>
    <property type="project" value="UniProtKB-EC"/>
</dbReference>
<keyword evidence="6" id="KW-0804">Transcription</keyword>
<dbReference type="PROSITE" id="PS51733">
    <property type="entry name" value="BPL_LPL_CATALYTIC"/>
    <property type="match status" value="1"/>
</dbReference>
<evidence type="ECO:0000256" key="5">
    <source>
        <dbReference type="ARBA" id="ARBA00047846"/>
    </source>
</evidence>
<dbReference type="InterPro" id="IPR036390">
    <property type="entry name" value="WH_DNA-bd_sf"/>
</dbReference>
<dbReference type="InterPro" id="IPR013196">
    <property type="entry name" value="HTH_11"/>
</dbReference>
<evidence type="ECO:0000256" key="2">
    <source>
        <dbReference type="ARBA" id="ARBA00022741"/>
    </source>
</evidence>
<feature type="binding site" evidence="6">
    <location>
        <position position="186"/>
    </location>
    <ligand>
        <name>biotin</name>
        <dbReference type="ChEBI" id="CHEBI:57586"/>
    </ligand>
</feature>
<comment type="caution">
    <text evidence="8">The sequence shown here is derived from an EMBL/GenBank/DDBJ whole genome shotgun (WGS) entry which is preliminary data.</text>
</comment>
<keyword evidence="1 6" id="KW-0436">Ligase</keyword>
<dbReference type="InterPro" id="IPR004408">
    <property type="entry name" value="Biotin_CoA_COase_ligase"/>
</dbReference>
<keyword evidence="3 6" id="KW-0067">ATP-binding</keyword>
<keyword evidence="6" id="KW-0238">DNA-binding</keyword>
<dbReference type="Gene3D" id="1.10.10.10">
    <property type="entry name" value="Winged helix-like DNA-binding domain superfamily/Winged helix DNA-binding domain"/>
    <property type="match status" value="1"/>
</dbReference>
<dbReference type="EC" id="6.3.4.15" evidence="6"/>
<gene>
    <name evidence="6" type="primary">birA</name>
    <name evidence="8" type="ORF">ABSH63_12355</name>
</gene>
<organism evidence="8 9">
    <name type="scientific">Sinimarinibacterium thermocellulolyticum</name>
    <dbReference type="NCBI Taxonomy" id="3170016"/>
    <lineage>
        <taxon>Bacteria</taxon>
        <taxon>Pseudomonadati</taxon>
        <taxon>Pseudomonadota</taxon>
        <taxon>Gammaproteobacteria</taxon>
        <taxon>Nevskiales</taxon>
        <taxon>Nevskiaceae</taxon>
        <taxon>Sinimarinibacterium</taxon>
    </lineage>
</organism>
<dbReference type="PANTHER" id="PTHR12835">
    <property type="entry name" value="BIOTIN PROTEIN LIGASE"/>
    <property type="match status" value="1"/>
</dbReference>
<comment type="function">
    <text evidence="6">Acts both as a biotin--[acetyl-CoA-carboxylase] ligase and a biotin-operon repressor. In the presence of ATP, BirA activates biotin to form the BirA-biotinyl-5'-adenylate (BirA-bio-5'-AMP or holoBirA) complex. HoloBirA can either transfer the biotinyl moiety to the biotin carboxyl carrier protein (BCCP) subunit of acetyl-CoA carboxylase, or bind to the biotin operator site and inhibit transcription of the operon.</text>
</comment>
<dbReference type="InterPro" id="IPR008988">
    <property type="entry name" value="Transcriptional_repressor_C"/>
</dbReference>
<comment type="catalytic activity">
    <reaction evidence="5 6">
        <text>biotin + L-lysyl-[protein] + ATP = N(6)-biotinyl-L-lysyl-[protein] + AMP + diphosphate + H(+)</text>
        <dbReference type="Rhea" id="RHEA:11756"/>
        <dbReference type="Rhea" id="RHEA-COMP:9752"/>
        <dbReference type="Rhea" id="RHEA-COMP:10505"/>
        <dbReference type="ChEBI" id="CHEBI:15378"/>
        <dbReference type="ChEBI" id="CHEBI:29969"/>
        <dbReference type="ChEBI" id="CHEBI:30616"/>
        <dbReference type="ChEBI" id="CHEBI:33019"/>
        <dbReference type="ChEBI" id="CHEBI:57586"/>
        <dbReference type="ChEBI" id="CHEBI:83144"/>
        <dbReference type="ChEBI" id="CHEBI:456215"/>
        <dbReference type="EC" id="6.3.4.15"/>
    </reaction>
</comment>
<evidence type="ECO:0000256" key="6">
    <source>
        <dbReference type="HAMAP-Rule" id="MF_00978"/>
    </source>
</evidence>
<keyword evidence="6" id="KW-0678">Repressor</keyword>
<evidence type="ECO:0000259" key="7">
    <source>
        <dbReference type="PROSITE" id="PS51733"/>
    </source>
</evidence>
<dbReference type="Pfam" id="PF02237">
    <property type="entry name" value="BPL_C"/>
    <property type="match status" value="1"/>
</dbReference>
<accession>A0ABV2AC40</accession>
<feature type="domain" description="BPL/LPL catalytic" evidence="7">
    <location>
        <begin position="71"/>
        <end position="257"/>
    </location>
</feature>